<reference evidence="1 2" key="1">
    <citation type="journal article" date="2018" name="PLoS Genet.">
        <title>Population sequencing reveals clonal diversity and ancestral inbreeding in the grapevine cultivar Chardonnay.</title>
        <authorList>
            <person name="Roach M.J."/>
            <person name="Johnson D.L."/>
            <person name="Bohlmann J."/>
            <person name="van Vuuren H.J."/>
            <person name="Jones S.J."/>
            <person name="Pretorius I.S."/>
            <person name="Schmidt S.A."/>
            <person name="Borneman A.R."/>
        </authorList>
    </citation>
    <scope>NUCLEOTIDE SEQUENCE [LARGE SCALE GENOMIC DNA]</scope>
    <source>
        <strain evidence="2">cv. Chardonnay</strain>
        <tissue evidence="1">Leaf</tissue>
    </source>
</reference>
<dbReference type="AlphaFoldDB" id="A0A438DDU6"/>
<evidence type="ECO:0000313" key="2">
    <source>
        <dbReference type="Proteomes" id="UP000288805"/>
    </source>
</evidence>
<sequence length="98" mass="10506">MPFPATAPPEFSMPTTTPINLVTPQPLPCDCSAINSPRAAISLATVLFTMLMLDCKARFSPSWKSLPSPSMSPILVLSWVVRLLLTGPIYATASSLET</sequence>
<comment type="caution">
    <text evidence="1">The sequence shown here is derived from an EMBL/GenBank/DDBJ whole genome shotgun (WGS) entry which is preliminary data.</text>
</comment>
<proteinExistence type="predicted"/>
<accession>A0A438DDU6</accession>
<organism evidence="1 2">
    <name type="scientific">Vitis vinifera</name>
    <name type="common">Grape</name>
    <dbReference type="NCBI Taxonomy" id="29760"/>
    <lineage>
        <taxon>Eukaryota</taxon>
        <taxon>Viridiplantae</taxon>
        <taxon>Streptophyta</taxon>
        <taxon>Embryophyta</taxon>
        <taxon>Tracheophyta</taxon>
        <taxon>Spermatophyta</taxon>
        <taxon>Magnoliopsida</taxon>
        <taxon>eudicotyledons</taxon>
        <taxon>Gunneridae</taxon>
        <taxon>Pentapetalae</taxon>
        <taxon>rosids</taxon>
        <taxon>Vitales</taxon>
        <taxon>Vitaceae</taxon>
        <taxon>Viteae</taxon>
        <taxon>Vitis</taxon>
    </lineage>
</organism>
<protein>
    <submittedName>
        <fullName evidence="1">Uncharacterized protein</fullName>
    </submittedName>
</protein>
<evidence type="ECO:0000313" key="1">
    <source>
        <dbReference type="EMBL" id="RVW33599.1"/>
    </source>
</evidence>
<dbReference type="EMBL" id="QGNW01001671">
    <property type="protein sequence ID" value="RVW33599.1"/>
    <property type="molecule type" value="Genomic_DNA"/>
</dbReference>
<name>A0A438DDU6_VITVI</name>
<gene>
    <name evidence="1" type="ORF">CK203_080016</name>
</gene>
<dbReference type="Proteomes" id="UP000288805">
    <property type="component" value="Unassembled WGS sequence"/>
</dbReference>